<keyword evidence="4 7" id="KW-0812">Transmembrane</keyword>
<evidence type="ECO:0000313" key="9">
    <source>
        <dbReference type="EMBL" id="KAK9499357.1"/>
    </source>
</evidence>
<dbReference type="EMBL" id="JAPXFL010000011">
    <property type="protein sequence ID" value="KAK9499357.1"/>
    <property type="molecule type" value="Genomic_DNA"/>
</dbReference>
<keyword evidence="6 7" id="KW-0472">Membrane</keyword>
<dbReference type="SUPFAM" id="SSF81321">
    <property type="entry name" value="Family A G protein-coupled receptor-like"/>
    <property type="match status" value="1"/>
</dbReference>
<evidence type="ECO:0000313" key="10">
    <source>
        <dbReference type="Proteomes" id="UP001461498"/>
    </source>
</evidence>
<evidence type="ECO:0000256" key="1">
    <source>
        <dbReference type="ARBA" id="ARBA00004651"/>
    </source>
</evidence>
<dbReference type="AlphaFoldDB" id="A0AAW1CM06"/>
<evidence type="ECO:0000259" key="8">
    <source>
        <dbReference type="PROSITE" id="PS50262"/>
    </source>
</evidence>
<comment type="subcellular location">
    <subcellularLocation>
        <location evidence="1">Cell membrane</location>
        <topology evidence="1">Multi-pass membrane protein</topology>
    </subcellularLocation>
</comment>
<accession>A0AAW1CM06</accession>
<feature type="transmembrane region" description="Helical" evidence="7">
    <location>
        <begin position="124"/>
        <end position="142"/>
    </location>
</feature>
<dbReference type="PROSITE" id="PS50262">
    <property type="entry name" value="G_PROTEIN_RECEP_F1_2"/>
    <property type="match status" value="1"/>
</dbReference>
<keyword evidence="10" id="KW-1185">Reference proteome</keyword>
<protein>
    <recommendedName>
        <fullName evidence="8">G-protein coupled receptors family 1 profile domain-containing protein</fullName>
    </recommendedName>
</protein>
<feature type="transmembrane region" description="Helical" evidence="7">
    <location>
        <begin position="163"/>
        <end position="185"/>
    </location>
</feature>
<feature type="transmembrane region" description="Helical" evidence="7">
    <location>
        <begin position="267"/>
        <end position="291"/>
    </location>
</feature>
<dbReference type="PANTHER" id="PTHR22750">
    <property type="entry name" value="G-PROTEIN COUPLED RECEPTOR"/>
    <property type="match status" value="1"/>
</dbReference>
<feature type="domain" description="G-protein coupled receptors family 1 profile" evidence="8">
    <location>
        <begin position="60"/>
        <end position="330"/>
    </location>
</feature>
<feature type="transmembrane region" description="Helical" evidence="7">
    <location>
        <begin position="45"/>
        <end position="71"/>
    </location>
</feature>
<evidence type="ECO:0000256" key="3">
    <source>
        <dbReference type="ARBA" id="ARBA00022475"/>
    </source>
</evidence>
<evidence type="ECO:0000256" key="6">
    <source>
        <dbReference type="ARBA" id="ARBA00023136"/>
    </source>
</evidence>
<comment type="caution">
    <text evidence="9">The sequence shown here is derived from an EMBL/GenBank/DDBJ whole genome shotgun (WGS) entry which is preliminary data.</text>
</comment>
<organism evidence="9 10">
    <name type="scientific">Rhynocoris fuscipes</name>
    <dbReference type="NCBI Taxonomy" id="488301"/>
    <lineage>
        <taxon>Eukaryota</taxon>
        <taxon>Metazoa</taxon>
        <taxon>Ecdysozoa</taxon>
        <taxon>Arthropoda</taxon>
        <taxon>Hexapoda</taxon>
        <taxon>Insecta</taxon>
        <taxon>Pterygota</taxon>
        <taxon>Neoptera</taxon>
        <taxon>Paraneoptera</taxon>
        <taxon>Hemiptera</taxon>
        <taxon>Heteroptera</taxon>
        <taxon>Panheteroptera</taxon>
        <taxon>Cimicomorpha</taxon>
        <taxon>Reduviidae</taxon>
        <taxon>Harpactorinae</taxon>
        <taxon>Harpactorini</taxon>
        <taxon>Rhynocoris</taxon>
    </lineage>
</organism>
<dbReference type="CDD" id="cd00637">
    <property type="entry name" value="7tm_classA_rhodopsin-like"/>
    <property type="match status" value="1"/>
</dbReference>
<reference evidence="9 10" key="1">
    <citation type="submission" date="2022-12" db="EMBL/GenBank/DDBJ databases">
        <title>Chromosome-level genome assembly of true bugs.</title>
        <authorList>
            <person name="Ma L."/>
            <person name="Li H."/>
        </authorList>
    </citation>
    <scope>NUCLEOTIDE SEQUENCE [LARGE SCALE GENOMIC DNA]</scope>
    <source>
        <strain evidence="9">Lab_2022b</strain>
    </source>
</reference>
<dbReference type="GO" id="GO:0004930">
    <property type="term" value="F:G protein-coupled receptor activity"/>
    <property type="evidence" value="ECO:0007669"/>
    <property type="project" value="InterPro"/>
</dbReference>
<keyword evidence="3" id="KW-1003">Cell membrane</keyword>
<evidence type="ECO:0000256" key="4">
    <source>
        <dbReference type="ARBA" id="ARBA00022692"/>
    </source>
</evidence>
<proteinExistence type="inferred from homology"/>
<evidence type="ECO:0000256" key="7">
    <source>
        <dbReference type="SAM" id="Phobius"/>
    </source>
</evidence>
<evidence type="ECO:0000256" key="5">
    <source>
        <dbReference type="ARBA" id="ARBA00022989"/>
    </source>
</evidence>
<dbReference type="Gene3D" id="1.20.1070.10">
    <property type="entry name" value="Rhodopsin 7-helix transmembrane proteins"/>
    <property type="match status" value="1"/>
</dbReference>
<feature type="transmembrane region" description="Helical" evidence="7">
    <location>
        <begin position="205"/>
        <end position="231"/>
    </location>
</feature>
<comment type="similarity">
    <text evidence="2">Belongs to the G-protein coupled receptor 1 family.</text>
</comment>
<evidence type="ECO:0000256" key="2">
    <source>
        <dbReference type="ARBA" id="ARBA00010663"/>
    </source>
</evidence>
<dbReference type="GO" id="GO:0005886">
    <property type="term" value="C:plasma membrane"/>
    <property type="evidence" value="ECO:0007669"/>
    <property type="project" value="UniProtKB-SubCell"/>
</dbReference>
<dbReference type="PRINTS" id="PR00237">
    <property type="entry name" value="GPCRRHODOPSN"/>
</dbReference>
<dbReference type="InterPro" id="IPR000276">
    <property type="entry name" value="GPCR_Rhodpsn"/>
</dbReference>
<dbReference type="Pfam" id="PF00001">
    <property type="entry name" value="7tm_1"/>
    <property type="match status" value="1"/>
</dbReference>
<feature type="transmembrane region" description="Helical" evidence="7">
    <location>
        <begin position="91"/>
        <end position="112"/>
    </location>
</feature>
<gene>
    <name evidence="9" type="ORF">O3M35_002405</name>
</gene>
<dbReference type="InterPro" id="IPR017452">
    <property type="entry name" value="GPCR_Rhodpsn_7TM"/>
</dbReference>
<dbReference type="Proteomes" id="UP001461498">
    <property type="component" value="Unassembled WGS sequence"/>
</dbReference>
<sequence length="410" mass="46820">MEIYENFTLNITVYNNCIYYCNDTNLDSNDVSIVVDENERFYYKLVTLLLILFSAFSVTVNAVILMSFCWIRRPISPTLHISLSLAASDMFTSLVYGIGLVINSLIPIGLNIQISICTQLFLEALRMGGLFTSLGHLLGLAVNHYLGIKKPLHHPSLMTTRNITVIALALWILPASGFLIHFSLIKDDGFSIDGCGYEFIKKTEFRSSCCYIFLACLITMAAIYTHIYLLVRKHQANRNRFRRAGSSYSRNAAANDLRLRQTRNEKALRTTLLIVGTVVLGWLPATLYFYLVCDDCIFKLNWDPPIVRLFTNAFINSLIMLKTTLNSYIYAARMHEIKAALKLMRLRVKTCCKLGNERDEQSAINSELSRNFISRTSTRRSRRTVLYRLQSIPRNEYPLRGENGHNTARL</sequence>
<name>A0AAW1CM06_9HEMI</name>
<keyword evidence="5 7" id="KW-1133">Transmembrane helix</keyword>